<dbReference type="AlphaFoldDB" id="A0A2M4D343"/>
<dbReference type="EMBL" id="GGFL01007778">
    <property type="protein sequence ID" value="MBW71956.1"/>
    <property type="molecule type" value="Transcribed_RNA"/>
</dbReference>
<proteinExistence type="predicted"/>
<reference evidence="1" key="1">
    <citation type="submission" date="2018-01" db="EMBL/GenBank/DDBJ databases">
        <title>An insight into the sialome of Amazonian anophelines.</title>
        <authorList>
            <person name="Ribeiro J.M."/>
            <person name="Scarpassa V."/>
            <person name="Calvo E."/>
        </authorList>
    </citation>
    <scope>NUCLEOTIDE SEQUENCE</scope>
</reference>
<organism evidence="1">
    <name type="scientific">Anopheles darlingi</name>
    <name type="common">Mosquito</name>
    <dbReference type="NCBI Taxonomy" id="43151"/>
    <lineage>
        <taxon>Eukaryota</taxon>
        <taxon>Metazoa</taxon>
        <taxon>Ecdysozoa</taxon>
        <taxon>Arthropoda</taxon>
        <taxon>Hexapoda</taxon>
        <taxon>Insecta</taxon>
        <taxon>Pterygota</taxon>
        <taxon>Neoptera</taxon>
        <taxon>Endopterygota</taxon>
        <taxon>Diptera</taxon>
        <taxon>Nematocera</taxon>
        <taxon>Culicoidea</taxon>
        <taxon>Culicidae</taxon>
        <taxon>Anophelinae</taxon>
        <taxon>Anopheles</taxon>
    </lineage>
</organism>
<accession>A0A2M4D343</accession>
<name>A0A2M4D343_ANODA</name>
<protein>
    <submittedName>
        <fullName evidence="1">Putative secreted protein</fullName>
    </submittedName>
</protein>
<sequence>MLQQTLLLFRWLCGAGQQRVRAIAGSNRCGIGVHVHASCIHLFVHWITKVNLIIFVHKGRPFVRIAQVHRVRNLHIIR</sequence>
<evidence type="ECO:0000313" key="1">
    <source>
        <dbReference type="EMBL" id="MBW71956.1"/>
    </source>
</evidence>